<evidence type="ECO:0000256" key="1">
    <source>
        <dbReference type="SAM" id="MobiDB-lite"/>
    </source>
</evidence>
<dbReference type="OrthoDB" id="8038274at2759"/>
<dbReference type="InterPro" id="IPR040676">
    <property type="entry name" value="DUF5641"/>
</dbReference>
<dbReference type="GO" id="GO:0003676">
    <property type="term" value="F:nucleic acid binding"/>
    <property type="evidence" value="ECO:0007669"/>
    <property type="project" value="InterPro"/>
</dbReference>
<evidence type="ECO:0000313" key="4">
    <source>
        <dbReference type="Proteomes" id="UP000479190"/>
    </source>
</evidence>
<dbReference type="PANTHER" id="PTHR47331:SF1">
    <property type="entry name" value="GAG-LIKE PROTEIN"/>
    <property type="match status" value="1"/>
</dbReference>
<accession>A0A6H5J209</accession>
<dbReference type="Pfam" id="PF05380">
    <property type="entry name" value="Peptidase_A17"/>
    <property type="match status" value="1"/>
</dbReference>
<dbReference type="PROSITE" id="PS50994">
    <property type="entry name" value="INTEGRASE"/>
    <property type="match status" value="1"/>
</dbReference>
<dbReference type="InterPro" id="IPR043502">
    <property type="entry name" value="DNA/RNA_pol_sf"/>
</dbReference>
<dbReference type="SUPFAM" id="SSF56672">
    <property type="entry name" value="DNA/RNA polymerases"/>
    <property type="match status" value="1"/>
</dbReference>
<gene>
    <name evidence="3" type="ORF">TBRA_LOCUS15632</name>
</gene>
<dbReference type="Pfam" id="PF18701">
    <property type="entry name" value="DUF5641"/>
    <property type="match status" value="1"/>
</dbReference>
<dbReference type="PANTHER" id="PTHR47331">
    <property type="entry name" value="PHD-TYPE DOMAIN-CONTAINING PROTEIN"/>
    <property type="match status" value="1"/>
</dbReference>
<dbReference type="GO" id="GO:0071897">
    <property type="term" value="P:DNA biosynthetic process"/>
    <property type="evidence" value="ECO:0007669"/>
    <property type="project" value="UniProtKB-ARBA"/>
</dbReference>
<feature type="region of interest" description="Disordered" evidence="1">
    <location>
        <begin position="451"/>
        <end position="478"/>
    </location>
</feature>
<name>A0A6H5J209_9HYME</name>
<protein>
    <recommendedName>
        <fullName evidence="2">Integrase catalytic domain-containing protein</fullName>
    </recommendedName>
</protein>
<dbReference type="InterPro" id="IPR001584">
    <property type="entry name" value="Integrase_cat-core"/>
</dbReference>
<dbReference type="GO" id="GO:0042575">
    <property type="term" value="C:DNA polymerase complex"/>
    <property type="evidence" value="ECO:0007669"/>
    <property type="project" value="UniProtKB-ARBA"/>
</dbReference>
<dbReference type="InterPro" id="IPR012337">
    <property type="entry name" value="RNaseH-like_sf"/>
</dbReference>
<proteinExistence type="predicted"/>
<feature type="domain" description="Integrase catalytic" evidence="2">
    <location>
        <begin position="849"/>
        <end position="1041"/>
    </location>
</feature>
<dbReference type="SUPFAM" id="SSF53098">
    <property type="entry name" value="Ribonuclease H-like"/>
    <property type="match status" value="1"/>
</dbReference>
<dbReference type="InterPro" id="IPR008042">
    <property type="entry name" value="Retrotrans_Pao"/>
</dbReference>
<evidence type="ECO:0000259" key="2">
    <source>
        <dbReference type="PROSITE" id="PS50994"/>
    </source>
</evidence>
<evidence type="ECO:0000313" key="3">
    <source>
        <dbReference type="EMBL" id="CAB0044044.1"/>
    </source>
</evidence>
<dbReference type="InterPro" id="IPR041588">
    <property type="entry name" value="Integrase_H2C2"/>
</dbReference>
<dbReference type="Gene3D" id="3.30.420.10">
    <property type="entry name" value="Ribonuclease H-like superfamily/Ribonuclease H"/>
    <property type="match status" value="1"/>
</dbReference>
<dbReference type="Proteomes" id="UP000479190">
    <property type="component" value="Unassembled WGS sequence"/>
</dbReference>
<organism evidence="3 4">
    <name type="scientific">Trichogramma brassicae</name>
    <dbReference type="NCBI Taxonomy" id="86971"/>
    <lineage>
        <taxon>Eukaryota</taxon>
        <taxon>Metazoa</taxon>
        <taxon>Ecdysozoa</taxon>
        <taxon>Arthropoda</taxon>
        <taxon>Hexapoda</taxon>
        <taxon>Insecta</taxon>
        <taxon>Pterygota</taxon>
        <taxon>Neoptera</taxon>
        <taxon>Endopterygota</taxon>
        <taxon>Hymenoptera</taxon>
        <taxon>Apocrita</taxon>
        <taxon>Proctotrupomorpha</taxon>
        <taxon>Chalcidoidea</taxon>
        <taxon>Trichogrammatidae</taxon>
        <taxon>Trichogramma</taxon>
    </lineage>
</organism>
<dbReference type="InterPro" id="IPR036397">
    <property type="entry name" value="RNaseH_sf"/>
</dbReference>
<dbReference type="EMBL" id="CADCXV010001383">
    <property type="protein sequence ID" value="CAB0044044.1"/>
    <property type="molecule type" value="Genomic_DNA"/>
</dbReference>
<dbReference type="Pfam" id="PF17921">
    <property type="entry name" value="Integrase_H2C2"/>
    <property type="match status" value="1"/>
</dbReference>
<dbReference type="AlphaFoldDB" id="A0A6H5J209"/>
<reference evidence="3 4" key="1">
    <citation type="submission" date="2020-02" db="EMBL/GenBank/DDBJ databases">
        <authorList>
            <person name="Ferguson B K."/>
        </authorList>
    </citation>
    <scope>NUCLEOTIDE SEQUENCE [LARGE SCALE GENOMIC DNA]</scope>
</reference>
<keyword evidence="4" id="KW-1185">Reference proteome</keyword>
<sequence>MKALCLKRLGITTPCHRVAPHESSMWSQLKLADLQFGQPGPVELLLGAGVTQRLMMTGLQRRGGLVAQNTVVGWTIWGRSCGLGEQRPNQCFATTADGSEPPWHRQLLAVLQQFWQVEDLPLVHRSSPADERCEQLFMEHHRDHSGRYVVRLPLKPDAGRLLGSSESSACASLAYLHRRMARDVTFAAAYREFMQAYIDSGHMIKLSHEEMKLKDRPVHYIPHHGIWQHGDHGPRLRVVFDASRPTSSGVSLNDVTHRGPKLQRDIWTVLLRWRRHRVAFCADMKMMYRQIWIDKRDLDWQRVVWSPSSSDPIQHFRLLTVTYGTSCAPYLALRTIEQLCTDEGAQFPAATVAILRDRYVDDVLSGAPDLEAARDLRDQLIQLTNKGGFPLASGSRTTLDCTRVSTLQTACDPLGSVFPPRTRYVSSGSPGTLKTIRWVSRCQMSRNSDAASGRCCQRSRPSSTHAGGWRPPLSQSNCSSKICGEPDSDGTTSCRSCWPNDGGPSVTLAPIRSVLVDPARKPQSTIPRLELRAALIAARLLRTTCDELAIDINTCVAWSDSRIVLHWIDSTEAIGNSVVDGYVHQIQELTPRGIWRYVPSDKNPAEVASRGATVNQLLSHHAWLQGPEWLKEPPHTWPPNRPPDGEEQRLCLYVAAEAEDVTDWLRKFSSLTRALRFMVRLKRWIRQRWNRGPCPDPLQPMTAQELGEAFEACLVRSQLQYFEVEARELRHSRTVPRKSPRAALDPFLDAKGILRVGGRLHHFALPFHLKHPPILDGSSHLATLVIDWAHARSIHGGFQATYVQVFQRAWLINGRRRIRHHVSQCVTCAAARARTTSHIMAPLPASRVTAARPFERPGVDYAGPFLVRQGRGKGIPTSKAWVAVFVCLATKAIHLELVGNLKTDSLLGALTRFVGRRRRPREMWSDNATNFHRADFEIRAAMKSEQIRWPRLADYLAEEGIEWKFIPPSAPHFVGLWEAAVRSFKFHLKRAVGTRHVTYEELNTLIIGAEAVLNSRPLEPVTGDPDDLCVLTPSSESTGMSLLTLPEKEPSETPLNKLQNWKLVEGLRADFWSKWSRTYLNTLQQRHKWQRRRASINVGDIVLIADPSLLLPCGRWPLGRVTHTYPGADGQVRVAQVQTASGSYKRPVVKLVSLLVRTNPPDPTSPTPAHGGRIHTAASLGVNTCKLREILFTDSTCDSCLSHGYVGLE</sequence>
<dbReference type="GO" id="GO:0015074">
    <property type="term" value="P:DNA integration"/>
    <property type="evidence" value="ECO:0007669"/>
    <property type="project" value="InterPro"/>
</dbReference>